<dbReference type="KEGG" id="bvq:FHE72_11990"/>
<evidence type="ECO:0000256" key="1">
    <source>
        <dbReference type="SAM" id="Phobius"/>
    </source>
</evidence>
<protein>
    <submittedName>
        <fullName evidence="2">Uncharacterized protein</fullName>
    </submittedName>
</protein>
<accession>A0A6I6UFK3</accession>
<feature type="transmembrane region" description="Helical" evidence="1">
    <location>
        <begin position="7"/>
        <end position="28"/>
    </location>
</feature>
<gene>
    <name evidence="2" type="ORF">FHE72_11990</name>
</gene>
<dbReference type="Proteomes" id="UP000465062">
    <property type="component" value="Chromosome"/>
</dbReference>
<dbReference type="AlphaFoldDB" id="A0A6I6UFK3"/>
<organism evidence="2 3">
    <name type="scientific">Rossellomorea vietnamensis</name>
    <dbReference type="NCBI Taxonomy" id="218284"/>
    <lineage>
        <taxon>Bacteria</taxon>
        <taxon>Bacillati</taxon>
        <taxon>Bacillota</taxon>
        <taxon>Bacilli</taxon>
        <taxon>Bacillales</taxon>
        <taxon>Bacillaceae</taxon>
        <taxon>Rossellomorea</taxon>
    </lineage>
</organism>
<keyword evidence="1" id="KW-1133">Transmembrane helix</keyword>
<sequence length="87" mass="9663">MMKTQTLLYYIGAFIFAGLSILTLLQLHEAKYQIEAGTFIVIAAVIYYGMVTLYFKGTRKTFLLANTLLAIVALAGIFFNSMIFGGH</sequence>
<proteinExistence type="predicted"/>
<evidence type="ECO:0000313" key="3">
    <source>
        <dbReference type="Proteomes" id="UP000465062"/>
    </source>
</evidence>
<reference evidence="2 3" key="1">
    <citation type="submission" date="2019-06" db="EMBL/GenBank/DDBJ databases">
        <title>An operon consisting of a P-type ATPase gene and a transcriptional regular gene given the different cadmium resistance in Bacillus vietamensis 151-6 and Bacillus marisflavi 151-25.</title>
        <authorList>
            <person name="Yu X."/>
        </authorList>
    </citation>
    <scope>NUCLEOTIDE SEQUENCE [LARGE SCALE GENOMIC DNA]</scope>
    <source>
        <strain evidence="2 3">151-6</strain>
    </source>
</reference>
<name>A0A6I6UFK3_9BACI</name>
<feature type="transmembrane region" description="Helical" evidence="1">
    <location>
        <begin position="62"/>
        <end position="84"/>
    </location>
</feature>
<keyword evidence="1" id="KW-0472">Membrane</keyword>
<evidence type="ECO:0000313" key="2">
    <source>
        <dbReference type="EMBL" id="QHE61654.1"/>
    </source>
</evidence>
<dbReference type="EMBL" id="CP047394">
    <property type="protein sequence ID" value="QHE61654.1"/>
    <property type="molecule type" value="Genomic_DNA"/>
</dbReference>
<feature type="transmembrane region" description="Helical" evidence="1">
    <location>
        <begin position="34"/>
        <end position="55"/>
    </location>
</feature>
<dbReference type="RefSeq" id="WP_159362041.1">
    <property type="nucleotide sequence ID" value="NZ_CP047394.1"/>
</dbReference>
<keyword evidence="1" id="KW-0812">Transmembrane</keyword>